<dbReference type="GeneID" id="97306321"/>
<dbReference type="AlphaFoldDB" id="A0A4Y8N5N3"/>
<proteinExistence type="predicted"/>
<evidence type="ECO:0000313" key="2">
    <source>
        <dbReference type="Proteomes" id="UP000297385"/>
    </source>
</evidence>
<name>A0A4Y8N5N3_9BURK</name>
<reference evidence="1 2" key="1">
    <citation type="submission" date="2019-03" db="EMBL/GenBank/DDBJ databases">
        <title>Complete Genome Sequence of Paraburkholderia dipogonis ICMP 19430T, a Nitrogen-fixing Symbiont of the South African Invasive Legume Dipogon lignosus in New Zealand.</title>
        <authorList>
            <person name="De Meyer S.E."/>
        </authorList>
    </citation>
    <scope>NUCLEOTIDE SEQUENCE [LARGE SCALE GENOMIC DNA]</scope>
    <source>
        <strain evidence="1 2">ICMP 19430</strain>
    </source>
</reference>
<dbReference type="RefSeq" id="WP_134456857.1">
    <property type="nucleotide sequence ID" value="NZ_JBHMFL010000123.1"/>
</dbReference>
<comment type="caution">
    <text evidence="1">The sequence shown here is derived from an EMBL/GenBank/DDBJ whole genome shotgun (WGS) entry which is preliminary data.</text>
</comment>
<dbReference type="EMBL" id="SNVI01000001">
    <property type="protein sequence ID" value="TFE45086.1"/>
    <property type="molecule type" value="Genomic_DNA"/>
</dbReference>
<protein>
    <submittedName>
        <fullName evidence="1">Uncharacterized protein</fullName>
    </submittedName>
</protein>
<organism evidence="1 2">
    <name type="scientific">Paraburkholderia dipogonis</name>
    <dbReference type="NCBI Taxonomy" id="1211383"/>
    <lineage>
        <taxon>Bacteria</taxon>
        <taxon>Pseudomonadati</taxon>
        <taxon>Pseudomonadota</taxon>
        <taxon>Betaproteobacteria</taxon>
        <taxon>Burkholderiales</taxon>
        <taxon>Burkholderiaceae</taxon>
        <taxon>Paraburkholderia</taxon>
    </lineage>
</organism>
<sequence>MSLFDALLDVMRCERERIQVLQVTDLTPDSWTGGASERASIFLHAGWRARDGRILLRPDGTPDTVAFGTPRPQSWDEMAAPFETTMRLMDAVHEQAGLFAWREPLQAFFTSDANALQAMARRAWREVPVMQVDHVDPDFDQFAVFDPECQ</sequence>
<accession>A0A4Y8N5N3</accession>
<evidence type="ECO:0000313" key="1">
    <source>
        <dbReference type="EMBL" id="TFE45086.1"/>
    </source>
</evidence>
<gene>
    <name evidence="1" type="ORF">E2553_08670</name>
</gene>
<dbReference type="Proteomes" id="UP000297385">
    <property type="component" value="Unassembled WGS sequence"/>
</dbReference>